<name>A0A4R1R5N4_9FIRM</name>
<dbReference type="PROSITE" id="PS51900">
    <property type="entry name" value="CB"/>
    <property type="match status" value="1"/>
</dbReference>
<sequence length="284" mass="32435">MPNSKNTALTPRRVRGYLGWLAERERSRSTLKKYRRDLDSLQTFLAGRPLTKTALLAWKAQLGERYAPATVNSMLAAVNGYLVYAGLSQLRLRPLRIQRQMFCCRDRELTRAEYLRLVQTARRRGDIRLALVLQTICSTGIRVSELQFITVQAVERGYAQVNNKGKRRTVFLPRQLCQTLRRYLTGQKKAAGPVFTTRTGHPLDRSNIWRAMKELCRAAGVGARKVFPHNLRHLFARTYYAAQHDLVRLADLLGHASTATTRIYTMESGLIHARQIEQLGLLVT</sequence>
<evidence type="ECO:0000256" key="3">
    <source>
        <dbReference type="ARBA" id="ARBA00022908"/>
    </source>
</evidence>
<dbReference type="AlphaFoldDB" id="A0A4R1R5N4"/>
<keyword evidence="5" id="KW-0233">DNA recombination</keyword>
<feature type="domain" description="Tyr recombinase" evidence="7">
    <location>
        <begin position="104"/>
        <end position="278"/>
    </location>
</feature>
<dbReference type="STRING" id="1650663.GCA_001486665_00202"/>
<dbReference type="InterPro" id="IPR044068">
    <property type="entry name" value="CB"/>
</dbReference>
<dbReference type="GO" id="GO:0015074">
    <property type="term" value="P:DNA integration"/>
    <property type="evidence" value="ECO:0007669"/>
    <property type="project" value="UniProtKB-KW"/>
</dbReference>
<evidence type="ECO:0000256" key="6">
    <source>
        <dbReference type="PROSITE-ProRule" id="PRU01248"/>
    </source>
</evidence>
<organism evidence="9 10">
    <name type="scientific">Allofournierella massiliensis</name>
    <dbReference type="NCBI Taxonomy" id="1650663"/>
    <lineage>
        <taxon>Bacteria</taxon>
        <taxon>Bacillati</taxon>
        <taxon>Bacillota</taxon>
        <taxon>Clostridia</taxon>
        <taxon>Eubacteriales</taxon>
        <taxon>Oscillospiraceae</taxon>
        <taxon>Allofournierella</taxon>
    </lineage>
</organism>
<dbReference type="GO" id="GO:0006310">
    <property type="term" value="P:DNA recombination"/>
    <property type="evidence" value="ECO:0007669"/>
    <property type="project" value="UniProtKB-KW"/>
</dbReference>
<keyword evidence="3" id="KW-0229">DNA integration</keyword>
<dbReference type="InterPro" id="IPR004107">
    <property type="entry name" value="Integrase_SAM-like_N"/>
</dbReference>
<dbReference type="GO" id="GO:0003677">
    <property type="term" value="F:DNA binding"/>
    <property type="evidence" value="ECO:0007669"/>
    <property type="project" value="UniProtKB-UniRule"/>
</dbReference>
<evidence type="ECO:0000259" key="8">
    <source>
        <dbReference type="PROSITE" id="PS51900"/>
    </source>
</evidence>
<evidence type="ECO:0000256" key="1">
    <source>
        <dbReference type="ARBA" id="ARBA00003283"/>
    </source>
</evidence>
<dbReference type="InterPro" id="IPR010998">
    <property type="entry name" value="Integrase_recombinase_N"/>
</dbReference>
<evidence type="ECO:0000313" key="9">
    <source>
        <dbReference type="EMBL" id="TCL60833.1"/>
    </source>
</evidence>
<dbReference type="InterPro" id="IPR002104">
    <property type="entry name" value="Integrase_catalytic"/>
</dbReference>
<dbReference type="PANTHER" id="PTHR30349">
    <property type="entry name" value="PHAGE INTEGRASE-RELATED"/>
    <property type="match status" value="1"/>
</dbReference>
<comment type="caution">
    <text evidence="9">The sequence shown here is derived from an EMBL/GenBank/DDBJ whole genome shotgun (WGS) entry which is preliminary data.</text>
</comment>
<protein>
    <submittedName>
        <fullName evidence="9">Site-specific recombinase XerD</fullName>
    </submittedName>
</protein>
<dbReference type="InterPro" id="IPR011010">
    <property type="entry name" value="DNA_brk_join_enz"/>
</dbReference>
<dbReference type="EMBL" id="SLUM01000003">
    <property type="protein sequence ID" value="TCL60833.1"/>
    <property type="molecule type" value="Genomic_DNA"/>
</dbReference>
<accession>A0A4R1R5N4</accession>
<dbReference type="RefSeq" id="WP_058962735.1">
    <property type="nucleotide sequence ID" value="NZ_CABKVM010000011.1"/>
</dbReference>
<gene>
    <name evidence="9" type="ORF">EDD77_103158</name>
</gene>
<dbReference type="Proteomes" id="UP000295184">
    <property type="component" value="Unassembled WGS sequence"/>
</dbReference>
<keyword evidence="4 6" id="KW-0238">DNA-binding</keyword>
<dbReference type="OrthoDB" id="9801717at2"/>
<evidence type="ECO:0000256" key="5">
    <source>
        <dbReference type="ARBA" id="ARBA00023172"/>
    </source>
</evidence>
<evidence type="ECO:0000256" key="2">
    <source>
        <dbReference type="ARBA" id="ARBA00008857"/>
    </source>
</evidence>
<dbReference type="Pfam" id="PF02899">
    <property type="entry name" value="Phage_int_SAM_1"/>
    <property type="match status" value="1"/>
</dbReference>
<dbReference type="SUPFAM" id="SSF56349">
    <property type="entry name" value="DNA breaking-rejoining enzymes"/>
    <property type="match status" value="1"/>
</dbReference>
<dbReference type="PANTHER" id="PTHR30349:SF89">
    <property type="entry name" value="INTEGRASE_RECOMBINASE"/>
    <property type="match status" value="1"/>
</dbReference>
<dbReference type="Gene3D" id="1.10.150.130">
    <property type="match status" value="1"/>
</dbReference>
<reference evidence="9 10" key="1">
    <citation type="submission" date="2019-03" db="EMBL/GenBank/DDBJ databases">
        <title>Genomic Encyclopedia of Type Strains, Phase IV (KMG-IV): sequencing the most valuable type-strain genomes for metagenomic binning, comparative biology and taxonomic classification.</title>
        <authorList>
            <person name="Goeker M."/>
        </authorList>
    </citation>
    <scope>NUCLEOTIDE SEQUENCE [LARGE SCALE GENOMIC DNA]</scope>
    <source>
        <strain evidence="9 10">DSM 100451</strain>
    </source>
</reference>
<evidence type="ECO:0000313" key="10">
    <source>
        <dbReference type="Proteomes" id="UP000295184"/>
    </source>
</evidence>
<dbReference type="Gene3D" id="1.10.443.10">
    <property type="entry name" value="Intergrase catalytic core"/>
    <property type="match status" value="1"/>
</dbReference>
<dbReference type="InterPro" id="IPR013762">
    <property type="entry name" value="Integrase-like_cat_sf"/>
</dbReference>
<comment type="similarity">
    <text evidence="2">Belongs to the 'phage' integrase family.</text>
</comment>
<evidence type="ECO:0000259" key="7">
    <source>
        <dbReference type="PROSITE" id="PS51898"/>
    </source>
</evidence>
<proteinExistence type="inferred from homology"/>
<feature type="domain" description="Core-binding (CB)" evidence="8">
    <location>
        <begin position="8"/>
        <end position="86"/>
    </location>
</feature>
<dbReference type="PROSITE" id="PS51898">
    <property type="entry name" value="TYR_RECOMBINASE"/>
    <property type="match status" value="1"/>
</dbReference>
<dbReference type="Pfam" id="PF00589">
    <property type="entry name" value="Phage_integrase"/>
    <property type="match status" value="1"/>
</dbReference>
<comment type="function">
    <text evidence="1">Site-specific tyrosine recombinase, which acts by catalyzing the cutting and rejoining of the recombining DNA molecules.</text>
</comment>
<dbReference type="InterPro" id="IPR050090">
    <property type="entry name" value="Tyrosine_recombinase_XerCD"/>
</dbReference>
<evidence type="ECO:0000256" key="4">
    <source>
        <dbReference type="ARBA" id="ARBA00023125"/>
    </source>
</evidence>